<dbReference type="AlphaFoldDB" id="A0A0N1HFD5"/>
<reference evidence="2 3" key="1">
    <citation type="submission" date="2015-06" db="EMBL/GenBank/DDBJ databases">
        <title>Draft genome of the ant-associated black yeast Phialophora attae CBS 131958.</title>
        <authorList>
            <person name="Moreno L.F."/>
            <person name="Stielow B.J."/>
            <person name="de Hoog S."/>
            <person name="Vicente V.A."/>
            <person name="Weiss V.A."/>
            <person name="de Vries M."/>
            <person name="Cruz L.M."/>
            <person name="Souza E.M."/>
        </authorList>
    </citation>
    <scope>NUCLEOTIDE SEQUENCE [LARGE SCALE GENOMIC DNA]</scope>
    <source>
        <strain evidence="2 3">CBS 131958</strain>
    </source>
</reference>
<feature type="compositionally biased region" description="Acidic residues" evidence="1">
    <location>
        <begin position="311"/>
        <end position="324"/>
    </location>
</feature>
<protein>
    <submittedName>
        <fullName evidence="2">Uncharacterized protein</fullName>
    </submittedName>
</protein>
<dbReference type="RefSeq" id="XP_018003853.1">
    <property type="nucleotide sequence ID" value="XM_018146596.1"/>
</dbReference>
<evidence type="ECO:0000313" key="3">
    <source>
        <dbReference type="Proteomes" id="UP000038010"/>
    </source>
</evidence>
<dbReference type="InterPro" id="IPR003903">
    <property type="entry name" value="UIM_dom"/>
</dbReference>
<name>A0A0N1HFD5_9EURO</name>
<sequence length="324" mass="36154">MAANKAALLSAIRRHRSIIESQGVENALARAEESELKEVWALTERHGKEPNQENLGTALAVIRGEREAKFRASRLRTFKTALGLTGRLFDEDLQLQKALEMSKADQGTPVFDDDQEHGPALIPADLVEAQREWDIDSCMMSGAVHEDDKIKRRNSNDATVCDNSFASMLEHMPFNIVNRKDLVNGAISDVLNIPKSKILWRIDPTWRTTVLGVKKALEEQESFDNFGTDDSLIGCLTVRGGFIDDYTRVEYPENIIPCSEDVDELDVDYWSQVFAQGNVSWVWNNVLGDLSIQQTEDNADSAVKDGSEVNGLEDAESGDLEEPN</sequence>
<dbReference type="EMBL" id="LFJN01000004">
    <property type="protein sequence ID" value="KPI43890.1"/>
    <property type="molecule type" value="Genomic_DNA"/>
</dbReference>
<accession>A0A0N1HFD5</accession>
<dbReference type="PROSITE" id="PS50330">
    <property type="entry name" value="UIM"/>
    <property type="match status" value="1"/>
</dbReference>
<dbReference type="GeneID" id="28738476"/>
<feature type="region of interest" description="Disordered" evidence="1">
    <location>
        <begin position="298"/>
        <end position="324"/>
    </location>
</feature>
<gene>
    <name evidence="2" type="ORF">AB675_6314</name>
</gene>
<evidence type="ECO:0000313" key="2">
    <source>
        <dbReference type="EMBL" id="KPI43890.1"/>
    </source>
</evidence>
<evidence type="ECO:0000256" key="1">
    <source>
        <dbReference type="SAM" id="MobiDB-lite"/>
    </source>
</evidence>
<organism evidence="2 3">
    <name type="scientific">Cyphellophora attinorum</name>
    <dbReference type="NCBI Taxonomy" id="1664694"/>
    <lineage>
        <taxon>Eukaryota</taxon>
        <taxon>Fungi</taxon>
        <taxon>Dikarya</taxon>
        <taxon>Ascomycota</taxon>
        <taxon>Pezizomycotina</taxon>
        <taxon>Eurotiomycetes</taxon>
        <taxon>Chaetothyriomycetidae</taxon>
        <taxon>Chaetothyriales</taxon>
        <taxon>Cyphellophoraceae</taxon>
        <taxon>Cyphellophora</taxon>
    </lineage>
</organism>
<dbReference type="VEuPathDB" id="FungiDB:AB675_6314"/>
<proteinExistence type="predicted"/>
<keyword evidence="3" id="KW-1185">Reference proteome</keyword>
<dbReference type="Proteomes" id="UP000038010">
    <property type="component" value="Unassembled WGS sequence"/>
</dbReference>
<comment type="caution">
    <text evidence="2">The sequence shown here is derived from an EMBL/GenBank/DDBJ whole genome shotgun (WGS) entry which is preliminary data.</text>
</comment>